<feature type="region of interest" description="Disordered" evidence="1">
    <location>
        <begin position="1"/>
        <end position="38"/>
    </location>
</feature>
<name>A0ABW8A0A2_9ACTN</name>
<dbReference type="RefSeq" id="WP_397019914.1">
    <property type="nucleotide sequence ID" value="NZ_JBITMB010000002.1"/>
</dbReference>
<organism evidence="3 4">
    <name type="scientific">Nonomuraea indica</name>
    <dbReference type="NCBI Taxonomy" id="1581193"/>
    <lineage>
        <taxon>Bacteria</taxon>
        <taxon>Bacillati</taxon>
        <taxon>Actinomycetota</taxon>
        <taxon>Actinomycetes</taxon>
        <taxon>Streptosporangiales</taxon>
        <taxon>Streptosporangiaceae</taxon>
        <taxon>Nonomuraea</taxon>
    </lineage>
</organism>
<dbReference type="Proteomes" id="UP001612928">
    <property type="component" value="Unassembled WGS sequence"/>
</dbReference>
<keyword evidence="2" id="KW-0812">Transmembrane</keyword>
<evidence type="ECO:0008006" key="5">
    <source>
        <dbReference type="Google" id="ProtNLM"/>
    </source>
</evidence>
<keyword evidence="2" id="KW-1133">Transmembrane helix</keyword>
<sequence length="198" mass="20538">MPPRPSRAVTAEAGPPPRQPADPQAWQPADPQAGSPRRRRLTVALLTAGITVAATAAVAAELMAGGVSGGRADVPGGLLASSGGTVAGSLARADAEAEPREPTPGQRARFLARIGAIAPWLASEEDRTLTRARATCDDIRRGDQGDQLVSGDQDDQDDRLVSGDQEDRLVSDAQERFTDVTAGQAAAIVEAVRSWCAP</sequence>
<evidence type="ECO:0000256" key="2">
    <source>
        <dbReference type="SAM" id="Phobius"/>
    </source>
</evidence>
<evidence type="ECO:0000313" key="3">
    <source>
        <dbReference type="EMBL" id="MFI7440207.1"/>
    </source>
</evidence>
<keyword evidence="2" id="KW-0472">Membrane</keyword>
<evidence type="ECO:0000256" key="1">
    <source>
        <dbReference type="SAM" id="MobiDB-lite"/>
    </source>
</evidence>
<feature type="region of interest" description="Disordered" evidence="1">
    <location>
        <begin position="140"/>
        <end position="171"/>
    </location>
</feature>
<evidence type="ECO:0000313" key="4">
    <source>
        <dbReference type="Proteomes" id="UP001612928"/>
    </source>
</evidence>
<proteinExistence type="predicted"/>
<feature type="compositionally biased region" description="Basic and acidic residues" evidence="1">
    <location>
        <begin position="158"/>
        <end position="171"/>
    </location>
</feature>
<accession>A0ABW8A0A2</accession>
<gene>
    <name evidence="3" type="ORF">ACIBP5_09615</name>
</gene>
<dbReference type="EMBL" id="JBITMB010000002">
    <property type="protein sequence ID" value="MFI7440207.1"/>
    <property type="molecule type" value="Genomic_DNA"/>
</dbReference>
<protein>
    <recommendedName>
        <fullName evidence="5">DUF732 domain-containing protein</fullName>
    </recommendedName>
</protein>
<reference evidence="3 4" key="1">
    <citation type="submission" date="2024-10" db="EMBL/GenBank/DDBJ databases">
        <title>The Natural Products Discovery Center: Release of the First 8490 Sequenced Strains for Exploring Actinobacteria Biosynthetic Diversity.</title>
        <authorList>
            <person name="Kalkreuter E."/>
            <person name="Kautsar S.A."/>
            <person name="Yang D."/>
            <person name="Bader C.D."/>
            <person name="Teijaro C.N."/>
            <person name="Fluegel L."/>
            <person name="Davis C.M."/>
            <person name="Simpson J.R."/>
            <person name="Lauterbach L."/>
            <person name="Steele A.D."/>
            <person name="Gui C."/>
            <person name="Meng S."/>
            <person name="Li G."/>
            <person name="Viehrig K."/>
            <person name="Ye F."/>
            <person name="Su P."/>
            <person name="Kiefer A.F."/>
            <person name="Nichols A."/>
            <person name="Cepeda A.J."/>
            <person name="Yan W."/>
            <person name="Fan B."/>
            <person name="Jiang Y."/>
            <person name="Adhikari A."/>
            <person name="Zheng C.-J."/>
            <person name="Schuster L."/>
            <person name="Cowan T.M."/>
            <person name="Smanski M.J."/>
            <person name="Chevrette M.G."/>
            <person name="De Carvalho L.P.S."/>
            <person name="Shen B."/>
        </authorList>
    </citation>
    <scope>NUCLEOTIDE SEQUENCE [LARGE SCALE GENOMIC DNA]</scope>
    <source>
        <strain evidence="3 4">NPDC049503</strain>
    </source>
</reference>
<feature type="compositionally biased region" description="Low complexity" evidence="1">
    <location>
        <begin position="21"/>
        <end position="33"/>
    </location>
</feature>
<comment type="caution">
    <text evidence="3">The sequence shown here is derived from an EMBL/GenBank/DDBJ whole genome shotgun (WGS) entry which is preliminary data.</text>
</comment>
<keyword evidence="4" id="KW-1185">Reference proteome</keyword>
<feature type="transmembrane region" description="Helical" evidence="2">
    <location>
        <begin position="41"/>
        <end position="60"/>
    </location>
</feature>